<comment type="similarity">
    <text evidence="2">Belongs to the AAA ATPase family. BCS1 subfamily.</text>
</comment>
<dbReference type="InterPro" id="IPR025753">
    <property type="entry name" value="AAA_N_dom"/>
</dbReference>
<keyword evidence="4" id="KW-0378">Hydrolase</keyword>
<keyword evidence="6" id="KW-0460">Magnesium</keyword>
<dbReference type="InterPro" id="IPR058017">
    <property type="entry name" value="At3g28540-like_C"/>
</dbReference>
<evidence type="ECO:0000256" key="1">
    <source>
        <dbReference type="ARBA" id="ARBA00001946"/>
    </source>
</evidence>
<name>A0A151RLX8_CAJCA</name>
<proteinExistence type="inferred from homology"/>
<dbReference type="PROSITE" id="PS00674">
    <property type="entry name" value="AAA"/>
    <property type="match status" value="1"/>
</dbReference>
<dbReference type="Gene3D" id="3.40.50.300">
    <property type="entry name" value="P-loop containing nucleotide triphosphate hydrolases"/>
    <property type="match status" value="1"/>
</dbReference>
<comment type="cofactor">
    <cofactor evidence="1">
        <name>Mg(2+)</name>
        <dbReference type="ChEBI" id="CHEBI:18420"/>
    </cofactor>
</comment>
<keyword evidence="10" id="KW-0472">Membrane</keyword>
<dbReference type="InterPro" id="IPR003593">
    <property type="entry name" value="AAA+_ATPase"/>
</dbReference>
<dbReference type="PANTHER" id="PTHR23070">
    <property type="entry name" value="BCS1 AAA-TYPE ATPASE"/>
    <property type="match status" value="1"/>
</dbReference>
<evidence type="ECO:0000256" key="9">
    <source>
        <dbReference type="SAM" id="MobiDB-lite"/>
    </source>
</evidence>
<dbReference type="GO" id="GO:0016887">
    <property type="term" value="F:ATP hydrolysis activity"/>
    <property type="evidence" value="ECO:0007669"/>
    <property type="project" value="InterPro"/>
</dbReference>
<organism evidence="12 13">
    <name type="scientific">Cajanus cajan</name>
    <name type="common">Pigeon pea</name>
    <name type="synonym">Cajanus indicus</name>
    <dbReference type="NCBI Taxonomy" id="3821"/>
    <lineage>
        <taxon>Eukaryota</taxon>
        <taxon>Viridiplantae</taxon>
        <taxon>Streptophyta</taxon>
        <taxon>Embryophyta</taxon>
        <taxon>Tracheophyta</taxon>
        <taxon>Spermatophyta</taxon>
        <taxon>Magnoliopsida</taxon>
        <taxon>eudicotyledons</taxon>
        <taxon>Gunneridae</taxon>
        <taxon>Pentapetalae</taxon>
        <taxon>rosids</taxon>
        <taxon>fabids</taxon>
        <taxon>Fabales</taxon>
        <taxon>Fabaceae</taxon>
        <taxon>Papilionoideae</taxon>
        <taxon>50 kb inversion clade</taxon>
        <taxon>NPAAA clade</taxon>
        <taxon>indigoferoid/millettioid clade</taxon>
        <taxon>Phaseoleae</taxon>
        <taxon>Cajanus</taxon>
    </lineage>
</organism>
<evidence type="ECO:0000256" key="5">
    <source>
        <dbReference type="ARBA" id="ARBA00022840"/>
    </source>
</evidence>
<dbReference type="CDD" id="cd19510">
    <property type="entry name" value="RecA-like_BCS1"/>
    <property type="match status" value="1"/>
</dbReference>
<evidence type="ECO:0000256" key="6">
    <source>
        <dbReference type="ARBA" id="ARBA00022842"/>
    </source>
</evidence>
<dbReference type="STRING" id="3821.A0A151RLX8"/>
<dbReference type="InterPro" id="IPR050747">
    <property type="entry name" value="Mitochondrial_chaperone_BCS1"/>
</dbReference>
<dbReference type="Gene3D" id="6.10.280.40">
    <property type="match status" value="1"/>
</dbReference>
<feature type="domain" description="AAA+ ATPase" evidence="11">
    <location>
        <begin position="165"/>
        <end position="318"/>
    </location>
</feature>
<protein>
    <recommendedName>
        <fullName evidence="11">AAA+ ATPase domain-containing protein</fullName>
    </recommendedName>
</protein>
<feature type="region of interest" description="Disordered" evidence="9">
    <location>
        <begin position="239"/>
        <end position="263"/>
    </location>
</feature>
<keyword evidence="10" id="KW-0812">Transmembrane</keyword>
<dbReference type="InterPro" id="IPR003959">
    <property type="entry name" value="ATPase_AAA_core"/>
</dbReference>
<evidence type="ECO:0000256" key="4">
    <source>
        <dbReference type="ARBA" id="ARBA00022801"/>
    </source>
</evidence>
<dbReference type="SMART" id="SM00382">
    <property type="entry name" value="AAA"/>
    <property type="match status" value="1"/>
</dbReference>
<dbReference type="GO" id="GO:0006950">
    <property type="term" value="P:response to stress"/>
    <property type="evidence" value="ECO:0007669"/>
    <property type="project" value="UniProtKB-ARBA"/>
</dbReference>
<evidence type="ECO:0000259" key="11">
    <source>
        <dbReference type="SMART" id="SM00382"/>
    </source>
</evidence>
<feature type="compositionally biased region" description="Basic and acidic residues" evidence="9">
    <location>
        <begin position="242"/>
        <end position="255"/>
    </location>
</feature>
<dbReference type="EMBL" id="KQ483661">
    <property type="protein sequence ID" value="KYP43584.1"/>
    <property type="molecule type" value="Genomic_DNA"/>
</dbReference>
<feature type="transmembrane region" description="Helical" evidence="10">
    <location>
        <begin position="6"/>
        <end position="26"/>
    </location>
</feature>
<sequence>MPQTWTQLGSFMASVMFISAMFTRLFPPALQAHLKMYTKKFFSLVYPYIRITFHEFTGERLMKSEAYTSIKIYLSEHSSQRATKLKGEVVKVKDTSTPLILSMDDNEEIIEEFQGVKVWWSHVVFEHPATFDTLAMKPKMKEDIINDLVRFKSGKDYYAKVGKAWKRGYLLYGPPGTGKSTMIAAMANFMNYDVYDLELTAVKDNSDLRKLLINTSSKAIIVIEDIDCSLDLTGQRKKKTEKVKGKEKSSTKRGDEDDDDDVGSKVTLSGLLNVVDGIWSACGGERIMIFTTNFVEKLDPALIRRGRMDKHIELTYCCYETFKVLAKNYLNVESHHLFSRIEKLLEETKMTPADVAENLMPKSLDEEVESNLHSLIQALEISKEDAEKKKAETERKESNVQESKASDKLGEGMEENGIIN</sequence>
<feature type="region of interest" description="Disordered" evidence="9">
    <location>
        <begin position="385"/>
        <end position="420"/>
    </location>
</feature>
<reference evidence="12" key="1">
    <citation type="journal article" date="2012" name="Nat. Biotechnol.">
        <title>Draft genome sequence of pigeonpea (Cajanus cajan), an orphan legume crop of resource-poor farmers.</title>
        <authorList>
            <person name="Varshney R.K."/>
            <person name="Chen W."/>
            <person name="Li Y."/>
            <person name="Bharti A.K."/>
            <person name="Saxena R.K."/>
            <person name="Schlueter J.A."/>
            <person name="Donoghue M.T."/>
            <person name="Azam S."/>
            <person name="Fan G."/>
            <person name="Whaley A.M."/>
            <person name="Farmer A.D."/>
            <person name="Sheridan J."/>
            <person name="Iwata A."/>
            <person name="Tuteja R."/>
            <person name="Penmetsa R.V."/>
            <person name="Wu W."/>
            <person name="Upadhyaya H.D."/>
            <person name="Yang S.P."/>
            <person name="Shah T."/>
            <person name="Saxena K.B."/>
            <person name="Michael T."/>
            <person name="McCombie W.R."/>
            <person name="Yang B."/>
            <person name="Zhang G."/>
            <person name="Yang H."/>
            <person name="Wang J."/>
            <person name="Spillane C."/>
            <person name="Cook D.R."/>
            <person name="May G.D."/>
            <person name="Xu X."/>
            <person name="Jackson S.A."/>
        </authorList>
    </citation>
    <scope>NUCLEOTIDE SEQUENCE [LARGE SCALE GENOMIC DNA]</scope>
</reference>
<keyword evidence="3 8" id="KW-0547">Nucleotide-binding</keyword>
<evidence type="ECO:0000313" key="13">
    <source>
        <dbReference type="Proteomes" id="UP000075243"/>
    </source>
</evidence>
<keyword evidence="5 8" id="KW-0067">ATP-binding</keyword>
<dbReference type="InterPro" id="IPR027417">
    <property type="entry name" value="P-loop_NTPase"/>
</dbReference>
<dbReference type="GO" id="GO:0005524">
    <property type="term" value="F:ATP binding"/>
    <property type="evidence" value="ECO:0007669"/>
    <property type="project" value="UniProtKB-KW"/>
</dbReference>
<dbReference type="AlphaFoldDB" id="A0A151RLX8"/>
<evidence type="ECO:0000256" key="8">
    <source>
        <dbReference type="RuleBase" id="RU003651"/>
    </source>
</evidence>
<evidence type="ECO:0000256" key="10">
    <source>
        <dbReference type="SAM" id="Phobius"/>
    </source>
</evidence>
<dbReference type="Pfam" id="PF00004">
    <property type="entry name" value="AAA"/>
    <property type="match status" value="1"/>
</dbReference>
<evidence type="ECO:0000313" key="12">
    <source>
        <dbReference type="EMBL" id="KYP43584.1"/>
    </source>
</evidence>
<feature type="compositionally biased region" description="Basic and acidic residues" evidence="9">
    <location>
        <begin position="385"/>
        <end position="411"/>
    </location>
</feature>
<dbReference type="SUPFAM" id="SSF52540">
    <property type="entry name" value="P-loop containing nucleoside triphosphate hydrolases"/>
    <property type="match status" value="1"/>
</dbReference>
<dbReference type="FunFam" id="3.40.50.300:FF:001122">
    <property type="entry name" value="AAA-ATPase ASD, mitochondrial"/>
    <property type="match status" value="1"/>
</dbReference>
<evidence type="ECO:0000256" key="7">
    <source>
        <dbReference type="ARBA" id="ARBA00049360"/>
    </source>
</evidence>
<dbReference type="OMA" id="FAYAMFR"/>
<accession>A0A151RLX8</accession>
<evidence type="ECO:0000256" key="3">
    <source>
        <dbReference type="ARBA" id="ARBA00022741"/>
    </source>
</evidence>
<dbReference type="InterPro" id="IPR003960">
    <property type="entry name" value="ATPase_AAA_CS"/>
</dbReference>
<dbReference type="Gramene" id="C.cajan_35651.t">
    <property type="protein sequence ID" value="C.cajan_35651.t"/>
    <property type="gene ID" value="C.cajan_35651"/>
</dbReference>
<keyword evidence="10" id="KW-1133">Transmembrane helix</keyword>
<evidence type="ECO:0000256" key="2">
    <source>
        <dbReference type="ARBA" id="ARBA00007448"/>
    </source>
</evidence>
<dbReference type="Pfam" id="PF14363">
    <property type="entry name" value="AAA_assoc"/>
    <property type="match status" value="1"/>
</dbReference>
<keyword evidence="13" id="KW-1185">Reference proteome</keyword>
<dbReference type="Pfam" id="PF25568">
    <property type="entry name" value="AAA_lid_At3g28540"/>
    <property type="match status" value="1"/>
</dbReference>
<dbReference type="Proteomes" id="UP000075243">
    <property type="component" value="Unassembled WGS sequence"/>
</dbReference>
<comment type="catalytic activity">
    <reaction evidence="7">
        <text>ATP + H2O = ADP + phosphate + H(+)</text>
        <dbReference type="Rhea" id="RHEA:13065"/>
        <dbReference type="ChEBI" id="CHEBI:15377"/>
        <dbReference type="ChEBI" id="CHEBI:15378"/>
        <dbReference type="ChEBI" id="CHEBI:30616"/>
        <dbReference type="ChEBI" id="CHEBI:43474"/>
        <dbReference type="ChEBI" id="CHEBI:456216"/>
    </reaction>
</comment>
<gene>
    <name evidence="12" type="ORF">KK1_034962</name>
</gene>